<proteinExistence type="predicted"/>
<dbReference type="GeneID" id="64471432"/>
<dbReference type="RefSeq" id="YP_010055508.1">
    <property type="nucleotide sequence ID" value="NC_054666.1"/>
</dbReference>
<dbReference type="Proteomes" id="UP000292314">
    <property type="component" value="Genome"/>
</dbReference>
<gene>
    <name evidence="2" type="primary">59</name>
    <name evidence="2" type="ORF">SEA_CAELUM_59</name>
</gene>
<name>A0A481VZT0_9CAUD</name>
<protein>
    <submittedName>
        <fullName evidence="2">Uncharacterized protein</fullName>
    </submittedName>
</protein>
<dbReference type="KEGG" id="vg:64471432"/>
<feature type="coiled-coil region" evidence="1">
    <location>
        <begin position="126"/>
        <end position="153"/>
    </location>
</feature>
<evidence type="ECO:0000313" key="2">
    <source>
        <dbReference type="EMBL" id="QBI99419.1"/>
    </source>
</evidence>
<reference evidence="2 3" key="1">
    <citation type="submission" date="2019-02" db="EMBL/GenBank/DDBJ databases">
        <authorList>
            <person name="Paul L."/>
            <person name="Brownson E.L."/>
            <person name="Lucero K."/>
            <person name="Page S.T."/>
            <person name="Garlena R.A."/>
            <person name="Russell D.A."/>
            <person name="Pope W.H."/>
            <person name="Jacobs-Sera D."/>
            <person name="Hatfull G.F."/>
        </authorList>
    </citation>
    <scope>NUCLEOTIDE SEQUENCE [LARGE SCALE GENOMIC DNA]</scope>
</reference>
<accession>A0A481VZT0</accession>
<dbReference type="EMBL" id="MK524524">
    <property type="protein sequence ID" value="QBI99419.1"/>
    <property type="molecule type" value="Genomic_DNA"/>
</dbReference>
<sequence>MNGWNWVAEGQRIAEETRRAGEVDIDAIKAASLVFEGPMDHLKAAEIGVTEAGPAPKVGGLAGDLADIVREVELCRAGHCEAAYAQNSKGGEARDVVGQIAKAAGVTLSSAFIRPLDGDVWSPANMARVLQGVKDLAAENQALRDEARARDQKDNVTVKALHEALNNFVEGV</sequence>
<keyword evidence="1" id="KW-0175">Coiled coil</keyword>
<evidence type="ECO:0000313" key="3">
    <source>
        <dbReference type="Proteomes" id="UP000292314"/>
    </source>
</evidence>
<keyword evidence="3" id="KW-1185">Reference proteome</keyword>
<organism evidence="2 3">
    <name type="scientific">Streptomyces phage Caelum</name>
    <dbReference type="NCBI Taxonomy" id="2530160"/>
    <lineage>
        <taxon>Viruses</taxon>
        <taxon>Duplodnaviria</taxon>
        <taxon>Heunggongvirae</taxon>
        <taxon>Uroviricota</taxon>
        <taxon>Caudoviricetes</taxon>
        <taxon>Arquatrovirinae</taxon>
        <taxon>Caelumvirus</taxon>
        <taxon>Caelumvirus caelum</taxon>
    </lineage>
</organism>
<evidence type="ECO:0000256" key="1">
    <source>
        <dbReference type="SAM" id="Coils"/>
    </source>
</evidence>